<comment type="catalytic activity">
    <reaction evidence="3">
        <text>an N-acyl-L-alpha-aminoacyl-tRNA + H2O = an N-acyl-L-amino acid + a tRNA + H(+)</text>
        <dbReference type="Rhea" id="RHEA:54448"/>
        <dbReference type="Rhea" id="RHEA-COMP:10123"/>
        <dbReference type="Rhea" id="RHEA-COMP:13883"/>
        <dbReference type="ChEBI" id="CHEBI:15377"/>
        <dbReference type="ChEBI" id="CHEBI:15378"/>
        <dbReference type="ChEBI" id="CHEBI:59874"/>
        <dbReference type="ChEBI" id="CHEBI:78442"/>
        <dbReference type="ChEBI" id="CHEBI:138191"/>
        <dbReference type="EC" id="3.1.1.29"/>
    </reaction>
</comment>
<dbReference type="InterPro" id="IPR023476">
    <property type="entry name" value="Pep_tRNA_hydro_II_dom_sf"/>
</dbReference>
<organism evidence="4">
    <name type="scientific">Lepeophtheirus salmonis</name>
    <name type="common">Salmon louse</name>
    <name type="synonym">Caligus salmonis</name>
    <dbReference type="NCBI Taxonomy" id="72036"/>
    <lineage>
        <taxon>Eukaryota</taxon>
        <taxon>Metazoa</taxon>
        <taxon>Ecdysozoa</taxon>
        <taxon>Arthropoda</taxon>
        <taxon>Crustacea</taxon>
        <taxon>Multicrustacea</taxon>
        <taxon>Hexanauplia</taxon>
        <taxon>Copepoda</taxon>
        <taxon>Siphonostomatoida</taxon>
        <taxon>Caligidae</taxon>
        <taxon>Lepeophtheirus</taxon>
    </lineage>
</organism>
<reference evidence="4" key="1">
    <citation type="submission" date="2010-03" db="EMBL/GenBank/DDBJ databases">
        <title>Lepeophtheirus salmonis ESTs and full-length cDNAs.</title>
        <authorList>
            <person name="Yasuike M."/>
            <person name="von Schalburg K."/>
            <person name="Cooper G."/>
            <person name="Leong J."/>
            <person name="Jones S.R.M."/>
            <person name="Koop B.F."/>
        </authorList>
    </citation>
    <scope>NUCLEOTIDE SEQUENCE</scope>
    <source>
        <tissue evidence="4">Whole</tissue>
    </source>
</reference>
<dbReference type="SUPFAM" id="SSF102462">
    <property type="entry name" value="Peptidyl-tRNA hydrolase II"/>
    <property type="match status" value="1"/>
</dbReference>
<evidence type="ECO:0000313" key="4">
    <source>
        <dbReference type="EMBL" id="ADD24398.1"/>
    </source>
</evidence>
<proteinExistence type="evidence at transcript level"/>
<dbReference type="CDD" id="cd02429">
    <property type="entry name" value="PTH2_like"/>
    <property type="match status" value="1"/>
</dbReference>
<dbReference type="AlphaFoldDB" id="D3PGK2"/>
<dbReference type="PANTHER" id="PTHR46194">
    <property type="entry name" value="PEPTIDYL-TRNA HYDROLASE PTRHD1-RELATED"/>
    <property type="match status" value="1"/>
</dbReference>
<dbReference type="PANTHER" id="PTHR46194:SF1">
    <property type="entry name" value="PEPTIDYL-TRNA HYDROLASE PTRHD1-RELATED"/>
    <property type="match status" value="1"/>
</dbReference>
<dbReference type="InterPro" id="IPR042237">
    <property type="entry name" value="PTRHD1"/>
</dbReference>
<evidence type="ECO:0000256" key="1">
    <source>
        <dbReference type="ARBA" id="ARBA00013260"/>
    </source>
</evidence>
<sequence length="124" mass="14428">MATSSLLVQYIIIREDLVRSLAWPLGAVIAQGCHACVAVIHEFYHDEDTVKYLRDIDNMRKVVLKIKDEETLSALSKKLNDNEIKHKLWTEQPENYPTCIALKPYEKSRVHPFLKHLRLCDIKI</sequence>
<dbReference type="Gene3D" id="3.40.1490.10">
    <property type="entry name" value="Bit1"/>
    <property type="match status" value="1"/>
</dbReference>
<dbReference type="EMBL" id="BT120758">
    <property type="protein sequence ID" value="ADD24398.1"/>
    <property type="molecule type" value="mRNA"/>
</dbReference>
<gene>
    <name evidence="4" type="primary">CB079</name>
</gene>
<dbReference type="InterPro" id="IPR002833">
    <property type="entry name" value="PTH2"/>
</dbReference>
<dbReference type="GO" id="GO:0004045">
    <property type="term" value="F:peptidyl-tRNA hydrolase activity"/>
    <property type="evidence" value="ECO:0007669"/>
    <property type="project" value="UniProtKB-EC"/>
</dbReference>
<accession>D3PGK2</accession>
<dbReference type="OrthoDB" id="201213at2759"/>
<name>D3PGK2_LEPSM</name>
<evidence type="ECO:0000256" key="2">
    <source>
        <dbReference type="ARBA" id="ARBA00022801"/>
    </source>
</evidence>
<dbReference type="EC" id="3.1.1.29" evidence="1"/>
<dbReference type="Pfam" id="PF01981">
    <property type="entry name" value="PTH2"/>
    <property type="match status" value="1"/>
</dbReference>
<protein>
    <recommendedName>
        <fullName evidence="1">peptidyl-tRNA hydrolase</fullName>
        <ecNumber evidence="1">3.1.1.29</ecNumber>
    </recommendedName>
</protein>
<keyword evidence="2" id="KW-0378">Hydrolase</keyword>
<evidence type="ECO:0000256" key="3">
    <source>
        <dbReference type="ARBA" id="ARBA00048707"/>
    </source>
</evidence>